<dbReference type="RefSeq" id="WP_226589879.1">
    <property type="nucleotide sequence ID" value="NZ_BLAY01000162.1"/>
</dbReference>
<dbReference type="PANTHER" id="PTHR22617">
    <property type="entry name" value="CHEMOTAXIS SENSOR HISTIDINE KINASE-RELATED"/>
    <property type="match status" value="1"/>
</dbReference>
<sequence>MNHSALAPPINPENKPPEEPYLRVRLDRQNKAILSMRYLLEVLVVPVQRLTPMPNVPSCMVGLFNRRSRVLWAIDLARLLQLSSSGMPLQHYNIIVVQVGTRQMGLVVEKIEGIVRLSSDRIQSPIENMSAALVPYVRGCMLDQAIWLLLDVPAIAHSPVFHSY</sequence>
<dbReference type="Gene3D" id="2.40.50.180">
    <property type="entry name" value="CheA-289, Domain 4"/>
    <property type="match status" value="1"/>
</dbReference>
<dbReference type="GO" id="GO:0007165">
    <property type="term" value="P:signal transduction"/>
    <property type="evidence" value="ECO:0007669"/>
    <property type="project" value="InterPro"/>
</dbReference>
<organism evidence="2 3">
    <name type="scientific">Microseira wollei NIES-4236</name>
    <dbReference type="NCBI Taxonomy" id="2530354"/>
    <lineage>
        <taxon>Bacteria</taxon>
        <taxon>Bacillati</taxon>
        <taxon>Cyanobacteriota</taxon>
        <taxon>Cyanophyceae</taxon>
        <taxon>Oscillatoriophycideae</taxon>
        <taxon>Aerosakkonematales</taxon>
        <taxon>Aerosakkonemataceae</taxon>
        <taxon>Microseira</taxon>
    </lineage>
</organism>
<reference evidence="2" key="1">
    <citation type="submission" date="2019-10" db="EMBL/GenBank/DDBJ databases">
        <title>Draft genome sequece of Microseira wollei NIES-4236.</title>
        <authorList>
            <person name="Yamaguchi H."/>
            <person name="Suzuki S."/>
            <person name="Kawachi M."/>
        </authorList>
    </citation>
    <scope>NUCLEOTIDE SEQUENCE</scope>
    <source>
        <strain evidence="2">NIES-4236</strain>
    </source>
</reference>
<dbReference type="GO" id="GO:0005829">
    <property type="term" value="C:cytosol"/>
    <property type="evidence" value="ECO:0007669"/>
    <property type="project" value="TreeGrafter"/>
</dbReference>
<dbReference type="PROSITE" id="PS50851">
    <property type="entry name" value="CHEW"/>
    <property type="match status" value="1"/>
</dbReference>
<protein>
    <recommendedName>
        <fullName evidence="1">CheW-like domain-containing protein</fullName>
    </recommendedName>
</protein>
<proteinExistence type="predicted"/>
<dbReference type="AlphaFoldDB" id="A0AAV3XRN2"/>
<feature type="domain" description="CheW-like" evidence="1">
    <location>
        <begin position="18"/>
        <end position="161"/>
    </location>
</feature>
<evidence type="ECO:0000313" key="2">
    <source>
        <dbReference type="EMBL" id="GET42402.1"/>
    </source>
</evidence>
<dbReference type="InterPro" id="IPR039315">
    <property type="entry name" value="CheW"/>
</dbReference>
<dbReference type="InterPro" id="IPR002545">
    <property type="entry name" value="CheW-lke_dom"/>
</dbReference>
<evidence type="ECO:0000259" key="1">
    <source>
        <dbReference type="PROSITE" id="PS50851"/>
    </source>
</evidence>
<dbReference type="InterPro" id="IPR036061">
    <property type="entry name" value="CheW-like_dom_sf"/>
</dbReference>
<dbReference type="EMBL" id="BLAY01000162">
    <property type="protein sequence ID" value="GET42402.1"/>
    <property type="molecule type" value="Genomic_DNA"/>
</dbReference>
<dbReference type="GO" id="GO:0006935">
    <property type="term" value="P:chemotaxis"/>
    <property type="evidence" value="ECO:0007669"/>
    <property type="project" value="InterPro"/>
</dbReference>
<keyword evidence="3" id="KW-1185">Reference proteome</keyword>
<dbReference type="Pfam" id="PF01584">
    <property type="entry name" value="CheW"/>
    <property type="match status" value="1"/>
</dbReference>
<dbReference type="SMART" id="SM00260">
    <property type="entry name" value="CheW"/>
    <property type="match status" value="1"/>
</dbReference>
<dbReference type="SUPFAM" id="SSF50341">
    <property type="entry name" value="CheW-like"/>
    <property type="match status" value="1"/>
</dbReference>
<evidence type="ECO:0000313" key="3">
    <source>
        <dbReference type="Proteomes" id="UP001050975"/>
    </source>
</evidence>
<name>A0AAV3XRN2_9CYAN</name>
<accession>A0AAV3XRN2</accession>
<comment type="caution">
    <text evidence="2">The sequence shown here is derived from an EMBL/GenBank/DDBJ whole genome shotgun (WGS) entry which is preliminary data.</text>
</comment>
<dbReference type="PANTHER" id="PTHR22617:SF23">
    <property type="entry name" value="CHEMOTAXIS PROTEIN CHEW"/>
    <property type="match status" value="1"/>
</dbReference>
<gene>
    <name evidence="2" type="ORF">MiSe_72190</name>
</gene>
<dbReference type="Proteomes" id="UP001050975">
    <property type="component" value="Unassembled WGS sequence"/>
</dbReference>